<reference evidence="2" key="1">
    <citation type="journal article" date="2019" name="Int. J. Syst. Evol. Microbiol.">
        <title>The Global Catalogue of Microorganisms (GCM) 10K type strain sequencing project: providing services to taxonomists for standard genome sequencing and annotation.</title>
        <authorList>
            <consortium name="The Broad Institute Genomics Platform"/>
            <consortium name="The Broad Institute Genome Sequencing Center for Infectious Disease"/>
            <person name="Wu L."/>
            <person name="Ma J."/>
        </authorList>
    </citation>
    <scope>NUCLEOTIDE SEQUENCE [LARGE SCALE GENOMIC DNA]</scope>
    <source>
        <strain evidence="2">CCUG 56108</strain>
    </source>
</reference>
<sequence>MTSGITDSGMTRTIPTTILQAVNQMLKAIGRAEIMSLANENMTEDAQSALSMLSDTSVEMQSRGWHFNTDEELLIEPDEQSLIQLPANTISAVVNPRSYPADVTWRGQQLYDRANHTYVFDKPIYVNLTSALPFEQLPQAARWYVMALAGRKFAVGRLPESATFKFTKEVETDAWSALQQYDHDSRSATLPESSPHFASFRRGQRRII</sequence>
<accession>A0ABW3X1H4</accession>
<keyword evidence="2" id="KW-1185">Reference proteome</keyword>
<proteinExistence type="predicted"/>
<gene>
    <name evidence="1" type="ORF">ACFQ4G_18055</name>
</gene>
<organism evidence="1 2">
    <name type="scientific">Methylobacterium marchantiae</name>
    <dbReference type="NCBI Taxonomy" id="600331"/>
    <lineage>
        <taxon>Bacteria</taxon>
        <taxon>Pseudomonadati</taxon>
        <taxon>Pseudomonadota</taxon>
        <taxon>Alphaproteobacteria</taxon>
        <taxon>Hyphomicrobiales</taxon>
        <taxon>Methylobacteriaceae</taxon>
        <taxon>Methylobacterium</taxon>
    </lineage>
</organism>
<dbReference type="InterPro" id="IPR033767">
    <property type="entry name" value="Tail_Gp11"/>
</dbReference>
<dbReference type="RefSeq" id="WP_238208554.1">
    <property type="nucleotide sequence ID" value="NZ_JBHTND010000030.1"/>
</dbReference>
<comment type="caution">
    <text evidence="1">The sequence shown here is derived from an EMBL/GenBank/DDBJ whole genome shotgun (WGS) entry which is preliminary data.</text>
</comment>
<name>A0ABW3X1H4_9HYPH</name>
<protein>
    <recommendedName>
        <fullName evidence="3">Tail tubular protein A</fullName>
    </recommendedName>
</protein>
<dbReference type="Pfam" id="PF17212">
    <property type="entry name" value="Tube"/>
    <property type="match status" value="1"/>
</dbReference>
<evidence type="ECO:0000313" key="2">
    <source>
        <dbReference type="Proteomes" id="UP001597176"/>
    </source>
</evidence>
<evidence type="ECO:0008006" key="3">
    <source>
        <dbReference type="Google" id="ProtNLM"/>
    </source>
</evidence>
<dbReference type="EMBL" id="JBHTND010000030">
    <property type="protein sequence ID" value="MFD1303479.1"/>
    <property type="molecule type" value="Genomic_DNA"/>
</dbReference>
<evidence type="ECO:0000313" key="1">
    <source>
        <dbReference type="EMBL" id="MFD1303479.1"/>
    </source>
</evidence>
<dbReference type="Proteomes" id="UP001597176">
    <property type="component" value="Unassembled WGS sequence"/>
</dbReference>